<dbReference type="AlphaFoldDB" id="A0A1U7CZE6"/>
<reference evidence="1 2" key="1">
    <citation type="submission" date="2016-03" db="EMBL/GenBank/DDBJ databases">
        <title>Deep-sea bacteria in the southern Pacific.</title>
        <authorList>
            <person name="Tang K."/>
        </authorList>
    </citation>
    <scope>NUCLEOTIDE SEQUENCE [LARGE SCALE GENOMIC DNA]</scope>
    <source>
        <strain evidence="1 2">JLT2016</strain>
    </source>
</reference>
<dbReference type="Pfam" id="PF23840">
    <property type="entry name" value="Phage_tail_terminator"/>
    <property type="match status" value="1"/>
</dbReference>
<accession>A0A1U7CZE6</accession>
<organism evidence="1 2">
    <name type="scientific">Salipiger profundus</name>
    <dbReference type="NCBI Taxonomy" id="1229727"/>
    <lineage>
        <taxon>Bacteria</taxon>
        <taxon>Pseudomonadati</taxon>
        <taxon>Pseudomonadota</taxon>
        <taxon>Alphaproteobacteria</taxon>
        <taxon>Rhodobacterales</taxon>
        <taxon>Roseobacteraceae</taxon>
        <taxon>Salipiger</taxon>
    </lineage>
</organism>
<dbReference type="RefSeq" id="WP_076621960.1">
    <property type="nucleotide sequence ID" value="NZ_BMEW01000002.1"/>
</dbReference>
<dbReference type="KEGG" id="tpro:Ga0080559_TMP481"/>
<evidence type="ECO:0000313" key="2">
    <source>
        <dbReference type="Proteomes" id="UP000186559"/>
    </source>
</evidence>
<protein>
    <submittedName>
        <fullName evidence="1">Uncharacterized protein</fullName>
    </submittedName>
</protein>
<proteinExistence type="predicted"/>
<evidence type="ECO:0000313" key="1">
    <source>
        <dbReference type="EMBL" id="APX21277.1"/>
    </source>
</evidence>
<dbReference type="EMBL" id="CP014796">
    <property type="protein sequence ID" value="APX21277.1"/>
    <property type="molecule type" value="Genomic_DNA"/>
</dbReference>
<dbReference type="InterPro" id="IPR056912">
    <property type="entry name" value="Phage_JBD30_tail_term-like"/>
</dbReference>
<gene>
    <name evidence="1" type="ORF">Ga0080559_TMP481</name>
</gene>
<dbReference type="Proteomes" id="UP000186559">
    <property type="component" value="Chromosome"/>
</dbReference>
<keyword evidence="2" id="KW-1185">Reference proteome</keyword>
<dbReference type="STRING" id="1229727.Ga0080559_TMP481"/>
<sequence length="143" mass="15453">MLELVVARLEAEIAELAHRIDGAAEFTRMMETKTLPSGGVRAYVLPTGIRGQRGDAVTGAFTQPITRTIAVVLLTRSVDAAGERALSRLGAFVDEIIATLAGWAPSDEVGVFELRQASIIPTEHGLLGYQIEFSINDQLRIFS</sequence>
<name>A0A1U7CZE6_9RHOB</name>